<evidence type="ECO:0000313" key="3">
    <source>
        <dbReference type="Proteomes" id="UP000004982"/>
    </source>
</evidence>
<feature type="region of interest" description="Disordered" evidence="1">
    <location>
        <begin position="1"/>
        <end position="23"/>
    </location>
</feature>
<proteinExistence type="predicted"/>
<dbReference type="EMBL" id="AFQE01000025">
    <property type="protein sequence ID" value="EGQ78020.1"/>
    <property type="molecule type" value="Genomic_DNA"/>
</dbReference>
<gene>
    <name evidence="2" type="ORF">HMPREF9418_0509</name>
</gene>
<evidence type="ECO:0000256" key="1">
    <source>
        <dbReference type="SAM" id="MobiDB-lite"/>
    </source>
</evidence>
<dbReference type="AlphaFoldDB" id="A0AA36ULN9"/>
<feature type="compositionally biased region" description="Polar residues" evidence="1">
    <location>
        <begin position="1"/>
        <end position="12"/>
    </location>
</feature>
<organism evidence="2 3">
    <name type="scientific">Neisseria macacae ATCC 33926</name>
    <dbReference type="NCBI Taxonomy" id="997348"/>
    <lineage>
        <taxon>Bacteria</taxon>
        <taxon>Pseudomonadati</taxon>
        <taxon>Pseudomonadota</taxon>
        <taxon>Betaproteobacteria</taxon>
        <taxon>Neisseriales</taxon>
        <taxon>Neisseriaceae</taxon>
        <taxon>Neisseria</taxon>
    </lineage>
</organism>
<comment type="caution">
    <text evidence="2">The sequence shown here is derived from an EMBL/GenBank/DDBJ whole genome shotgun (WGS) entry which is preliminary data.</text>
</comment>
<evidence type="ECO:0000313" key="2">
    <source>
        <dbReference type="EMBL" id="EGQ78020.1"/>
    </source>
</evidence>
<reference evidence="2 3" key="1">
    <citation type="submission" date="2011-05" db="EMBL/GenBank/DDBJ databases">
        <authorList>
            <person name="Muzny D."/>
            <person name="Qin X."/>
            <person name="Deng J."/>
            <person name="Jiang H."/>
            <person name="Liu Y."/>
            <person name="Qu J."/>
            <person name="Song X.-Z."/>
            <person name="Zhang L."/>
            <person name="Thornton R."/>
            <person name="Coyle M."/>
            <person name="Francisco L."/>
            <person name="Jackson L."/>
            <person name="Javaid M."/>
            <person name="Korchina V."/>
            <person name="Kovar C."/>
            <person name="Mata R."/>
            <person name="Mathew T."/>
            <person name="Ngo R."/>
            <person name="Nguyen L."/>
            <person name="Nguyen N."/>
            <person name="Okwuonu G."/>
            <person name="Ongeri F."/>
            <person name="Pham C."/>
            <person name="Simmons D."/>
            <person name="Wilczek-Boney K."/>
            <person name="Hale W."/>
            <person name="Jakkamsetti A."/>
            <person name="Pham P."/>
            <person name="Ruth R."/>
            <person name="San Lucas F."/>
            <person name="Warren J."/>
            <person name="Zhang J."/>
            <person name="Zhao Z."/>
            <person name="Zhou C."/>
            <person name="Zhu D."/>
            <person name="Lee S."/>
            <person name="Bess C."/>
            <person name="Blankenburg K."/>
            <person name="Forbes L."/>
            <person name="Fu Q."/>
            <person name="Gubbala S."/>
            <person name="Hirani K."/>
            <person name="Jayaseelan J.C."/>
            <person name="Lara F."/>
            <person name="Munidasa M."/>
            <person name="Palculict T."/>
            <person name="Patil S."/>
            <person name="Pu L.-L."/>
            <person name="Saada N."/>
            <person name="Tang L."/>
            <person name="Weissenberger G."/>
            <person name="Zhu Y."/>
            <person name="Hemphill L."/>
            <person name="Shang Y."/>
            <person name="Youmans B."/>
            <person name="Ayvaz T."/>
            <person name="Ross M."/>
            <person name="Santibanez J."/>
            <person name="Aqrawi P."/>
            <person name="Gross S."/>
            <person name="Joshi V."/>
            <person name="Fowler G."/>
            <person name="Nazareth L."/>
            <person name="Reid J."/>
            <person name="Worley K."/>
            <person name="Petrosino J."/>
            <person name="Highlander S."/>
            <person name="Gibbs R."/>
        </authorList>
    </citation>
    <scope>NUCLEOTIDE SEQUENCE [LARGE SCALE GENOMIC DNA]</scope>
    <source>
        <strain evidence="2 3">ATCC 33926</strain>
    </source>
</reference>
<name>A0AA36ULN9_9NEIS</name>
<dbReference type="Proteomes" id="UP000004982">
    <property type="component" value="Unassembled WGS sequence"/>
</dbReference>
<accession>A0AA36ULN9</accession>
<protein>
    <submittedName>
        <fullName evidence="2">Uncharacterized protein</fullName>
    </submittedName>
</protein>
<sequence length="39" mass="4498">MRHFNRFQTTSAKIPPLEAKGRLKTPFRQGIDVKPARTC</sequence>